<evidence type="ECO:0000313" key="1">
    <source>
        <dbReference type="EMBL" id="ANZ39859.1"/>
    </source>
</evidence>
<accession>A0A1B2HQ57</accession>
<organism evidence="1 2">
    <name type="scientific">Lentzea guizhouensis</name>
    <dbReference type="NCBI Taxonomy" id="1586287"/>
    <lineage>
        <taxon>Bacteria</taxon>
        <taxon>Bacillati</taxon>
        <taxon>Actinomycetota</taxon>
        <taxon>Actinomycetes</taxon>
        <taxon>Pseudonocardiales</taxon>
        <taxon>Pseudonocardiaceae</taxon>
        <taxon>Lentzea</taxon>
    </lineage>
</organism>
<protein>
    <submittedName>
        <fullName evidence="1">Uncharacterized protein</fullName>
    </submittedName>
</protein>
<gene>
    <name evidence="1" type="ORF">BBK82_31250</name>
</gene>
<dbReference type="RefSeq" id="WP_065918200.1">
    <property type="nucleotide sequence ID" value="NZ_CP016793.1"/>
</dbReference>
<dbReference type="AlphaFoldDB" id="A0A1B2HQ57"/>
<reference evidence="1 2" key="1">
    <citation type="submission" date="2016-07" db="EMBL/GenBank/DDBJ databases">
        <title>Complete genome sequence of the Lentzea guizhouensis DHS C013.</title>
        <authorList>
            <person name="Cao C."/>
        </authorList>
    </citation>
    <scope>NUCLEOTIDE SEQUENCE [LARGE SCALE GENOMIC DNA]</scope>
    <source>
        <strain evidence="1 2">DHS C013</strain>
    </source>
</reference>
<keyword evidence="2" id="KW-1185">Reference proteome</keyword>
<dbReference type="KEGG" id="led:BBK82_31250"/>
<dbReference type="STRING" id="1586287.BBK82_31250"/>
<name>A0A1B2HQ57_9PSEU</name>
<dbReference type="Proteomes" id="UP000093053">
    <property type="component" value="Chromosome"/>
</dbReference>
<dbReference type="OrthoDB" id="3709045at2"/>
<evidence type="ECO:0000313" key="2">
    <source>
        <dbReference type="Proteomes" id="UP000093053"/>
    </source>
</evidence>
<proteinExistence type="predicted"/>
<sequence length="172" mass="18566">MGNNHWFGTVHRSWISPLTCGFSAKPQGGRRALAVPGDRVGRASVRADGSVLAVLRLGAVTLELWRLDGDQPSGQHNRVDTNVQVWDIGRRDAPTRVTTFEGFVGQAAAVGHRPADNTFVVVDQDATVWPLRTDLGAARAELCAEAEALSADEWARYLAGLERVPVCGRQAP</sequence>
<dbReference type="EMBL" id="CP016793">
    <property type="protein sequence ID" value="ANZ39859.1"/>
    <property type="molecule type" value="Genomic_DNA"/>
</dbReference>